<evidence type="ECO:0000313" key="1">
    <source>
        <dbReference type="EMBL" id="KFG62363.1"/>
    </source>
</evidence>
<reference evidence="1 2" key="1">
    <citation type="submission" date="2014-05" db="EMBL/GenBank/DDBJ databases">
        <authorList>
            <person name="Sibley D."/>
            <person name="Venepally P."/>
            <person name="Karamycheva S."/>
            <person name="Hadjithomas M."/>
            <person name="Khan A."/>
            <person name="Brunk B."/>
            <person name="Roos D."/>
            <person name="Caler E."/>
            <person name="Lorenzi H."/>
        </authorList>
    </citation>
    <scope>NUCLEOTIDE SEQUENCE [LARGE SCALE GENOMIC DNA]</scope>
    <source>
        <strain evidence="1 2">RUB</strain>
    </source>
</reference>
<name>A0A086M0E5_TOXGO</name>
<gene>
    <name evidence="1" type="ORF">TGRUB_237160B</name>
</gene>
<proteinExistence type="predicted"/>
<dbReference type="EMBL" id="AFYV02001307">
    <property type="protein sequence ID" value="KFG62363.1"/>
    <property type="molecule type" value="Genomic_DNA"/>
</dbReference>
<comment type="caution">
    <text evidence="1">The sequence shown here is derived from an EMBL/GenBank/DDBJ whole genome shotgun (WGS) entry which is preliminary data.</text>
</comment>
<protein>
    <submittedName>
        <fullName evidence="1">Uncharacterized protein</fullName>
    </submittedName>
</protein>
<dbReference type="AlphaFoldDB" id="A0A086M0E5"/>
<sequence>MRPAFFKSSVPDASGKSPFSPELAEALNCVVNNETCVEAVARMFAPEPASLWIEDVLAQFDDFGVDVHRVTDRQRGLYFLHLQPTNDCSDSPRYALLLIPRCHELLTVDLKRLSSSSHSCSASPLPGAFRFLRLLLERQGWRVGCLFESEWSWKRESGKGQRQLAEDAEETGRRREQVAHILERSFHTS</sequence>
<evidence type="ECO:0000313" key="2">
    <source>
        <dbReference type="Proteomes" id="UP000028834"/>
    </source>
</evidence>
<organism evidence="1 2">
    <name type="scientific">Toxoplasma gondii RUB</name>
    <dbReference type="NCBI Taxonomy" id="935652"/>
    <lineage>
        <taxon>Eukaryota</taxon>
        <taxon>Sar</taxon>
        <taxon>Alveolata</taxon>
        <taxon>Apicomplexa</taxon>
        <taxon>Conoidasida</taxon>
        <taxon>Coccidia</taxon>
        <taxon>Eucoccidiorida</taxon>
        <taxon>Eimeriorina</taxon>
        <taxon>Sarcocystidae</taxon>
        <taxon>Toxoplasma</taxon>
    </lineage>
</organism>
<accession>A0A086M0E5</accession>
<dbReference type="Proteomes" id="UP000028834">
    <property type="component" value="Unassembled WGS sequence"/>
</dbReference>
<dbReference type="VEuPathDB" id="ToxoDB:TGRUB_237160B"/>